<protein>
    <submittedName>
        <fullName evidence="8">MFS transporter</fullName>
    </submittedName>
</protein>
<evidence type="ECO:0000313" key="8">
    <source>
        <dbReference type="EMBL" id="MDK2126721.1"/>
    </source>
</evidence>
<feature type="transmembrane region" description="Helical" evidence="6">
    <location>
        <begin position="87"/>
        <end position="113"/>
    </location>
</feature>
<feature type="transmembrane region" description="Helical" evidence="6">
    <location>
        <begin position="294"/>
        <end position="314"/>
    </location>
</feature>
<evidence type="ECO:0000256" key="5">
    <source>
        <dbReference type="ARBA" id="ARBA00023136"/>
    </source>
</evidence>
<evidence type="ECO:0000256" key="6">
    <source>
        <dbReference type="SAM" id="Phobius"/>
    </source>
</evidence>
<keyword evidence="3 6" id="KW-0812">Transmembrane</keyword>
<evidence type="ECO:0000256" key="4">
    <source>
        <dbReference type="ARBA" id="ARBA00022989"/>
    </source>
</evidence>
<name>A0ABT7E328_9NEIS</name>
<feature type="transmembrane region" description="Helical" evidence="6">
    <location>
        <begin position="141"/>
        <end position="169"/>
    </location>
</feature>
<evidence type="ECO:0000256" key="3">
    <source>
        <dbReference type="ARBA" id="ARBA00022692"/>
    </source>
</evidence>
<feature type="transmembrane region" description="Helical" evidence="6">
    <location>
        <begin position="239"/>
        <end position="258"/>
    </location>
</feature>
<evidence type="ECO:0000259" key="7">
    <source>
        <dbReference type="PROSITE" id="PS50850"/>
    </source>
</evidence>
<evidence type="ECO:0000256" key="2">
    <source>
        <dbReference type="ARBA" id="ARBA00022475"/>
    </source>
</evidence>
<dbReference type="InterPro" id="IPR011701">
    <property type="entry name" value="MFS"/>
</dbReference>
<dbReference type="PANTHER" id="PTHR23513:SF6">
    <property type="entry name" value="MAJOR FACILITATOR SUPERFAMILY ASSOCIATED DOMAIN-CONTAINING PROTEIN"/>
    <property type="match status" value="1"/>
</dbReference>
<dbReference type="InterPro" id="IPR020846">
    <property type="entry name" value="MFS_dom"/>
</dbReference>
<proteinExistence type="predicted"/>
<dbReference type="Gene3D" id="1.20.1250.20">
    <property type="entry name" value="MFS general substrate transporter like domains"/>
    <property type="match status" value="1"/>
</dbReference>
<dbReference type="CDD" id="cd06173">
    <property type="entry name" value="MFS_MefA_like"/>
    <property type="match status" value="1"/>
</dbReference>
<comment type="caution">
    <text evidence="8">The sequence shown here is derived from an EMBL/GenBank/DDBJ whole genome shotgun (WGS) entry which is preliminary data.</text>
</comment>
<feature type="transmembrane region" description="Helical" evidence="6">
    <location>
        <begin position="61"/>
        <end position="80"/>
    </location>
</feature>
<keyword evidence="5 6" id="KW-0472">Membrane</keyword>
<keyword evidence="4 6" id="KW-1133">Transmembrane helix</keyword>
<feature type="domain" description="Major facilitator superfamily (MFS) profile" evidence="7">
    <location>
        <begin position="1"/>
        <end position="183"/>
    </location>
</feature>
<comment type="subcellular location">
    <subcellularLocation>
        <location evidence="1">Cell membrane</location>
        <topology evidence="1">Multi-pass membrane protein</topology>
    </subcellularLocation>
</comment>
<dbReference type="PANTHER" id="PTHR23513">
    <property type="entry name" value="INTEGRAL MEMBRANE EFFLUX PROTEIN-RELATED"/>
    <property type="match status" value="1"/>
</dbReference>
<keyword evidence="9" id="KW-1185">Reference proteome</keyword>
<feature type="transmembrane region" description="Helical" evidence="6">
    <location>
        <begin position="335"/>
        <end position="355"/>
    </location>
</feature>
<dbReference type="Pfam" id="PF07690">
    <property type="entry name" value="MFS_1"/>
    <property type="match status" value="1"/>
</dbReference>
<accession>A0ABT7E328</accession>
<evidence type="ECO:0000313" key="9">
    <source>
        <dbReference type="Proteomes" id="UP001172778"/>
    </source>
</evidence>
<feature type="transmembrane region" description="Helical" evidence="6">
    <location>
        <begin position="361"/>
        <end position="379"/>
    </location>
</feature>
<keyword evidence="2" id="KW-1003">Cell membrane</keyword>
<dbReference type="Proteomes" id="UP001172778">
    <property type="component" value="Unassembled WGS sequence"/>
</dbReference>
<feature type="transmembrane region" description="Helical" evidence="6">
    <location>
        <begin position="208"/>
        <end position="227"/>
    </location>
</feature>
<dbReference type="InterPro" id="IPR036259">
    <property type="entry name" value="MFS_trans_sf"/>
</dbReference>
<dbReference type="SUPFAM" id="SSF103473">
    <property type="entry name" value="MFS general substrate transporter"/>
    <property type="match status" value="1"/>
</dbReference>
<dbReference type="RefSeq" id="WP_284103046.1">
    <property type="nucleotide sequence ID" value="NZ_JARRAF010000048.1"/>
</dbReference>
<reference evidence="8" key="1">
    <citation type="submission" date="2023-03" db="EMBL/GenBank/DDBJ databases">
        <title>Chitinimonas shenzhenensis gen. nov., sp. nov., a novel member of family Burkholderiaceae isolated from activated sludge collected in Shen Zhen, China.</title>
        <authorList>
            <person name="Wang X."/>
        </authorList>
    </citation>
    <scope>NUCLEOTIDE SEQUENCE</scope>
    <source>
        <strain evidence="8">DQS-5</strain>
    </source>
</reference>
<feature type="transmembrane region" description="Helical" evidence="6">
    <location>
        <begin position="270"/>
        <end position="288"/>
    </location>
</feature>
<dbReference type="PROSITE" id="PS50850">
    <property type="entry name" value="MFS"/>
    <property type="match status" value="1"/>
</dbReference>
<feature type="transmembrane region" description="Helical" evidence="6">
    <location>
        <begin position="31"/>
        <end position="49"/>
    </location>
</feature>
<dbReference type="EMBL" id="JARRAF010000048">
    <property type="protein sequence ID" value="MDK2126721.1"/>
    <property type="molecule type" value="Genomic_DNA"/>
</dbReference>
<gene>
    <name evidence="8" type="ORF">PZA18_21990</name>
</gene>
<evidence type="ECO:0000256" key="1">
    <source>
        <dbReference type="ARBA" id="ARBA00004651"/>
    </source>
</evidence>
<sequence>MVSEMLMLLSLMVGHVALPWWIVHEGGAHDMALYSGIMSLVSFLALPLLSPLGDRYSKRMLITGGLALYTVESILLALLVQAGHYNIWTLLMLEAIPVIAMAMISPASFSIAAELLPAEKLSDGFAMQRSAGALGRMMGPVIGGVILGIASVAITLWVHVLLLAGAVWAASRIQAPTPKARTSDAHSWLADMKAGIAAKWQIPMERGWTATSFCVMLFFGPGIGMLVPVKIQSLGLSGAWLGGCEAALSCGMLLGMLGGAKFVSERIGRFWASSGAILLEGLSLMLAGYTHTAWLLPLAYFLIGFGIANVQMVGHTHRMLATPENFRSRMTAVNIMVMQIASTLGPAIAGFGLALGNVHQVYLVFGVCVFICGLMYQRVPGYRHFLGLDHEAVKGWYAQQHPHIFSAGAATPAPTHTTVR</sequence>
<organism evidence="8 9">
    <name type="scientific">Parachitinimonas caeni</name>
    <dbReference type="NCBI Taxonomy" id="3031301"/>
    <lineage>
        <taxon>Bacteria</taxon>
        <taxon>Pseudomonadati</taxon>
        <taxon>Pseudomonadota</taxon>
        <taxon>Betaproteobacteria</taxon>
        <taxon>Neisseriales</taxon>
        <taxon>Chitinibacteraceae</taxon>
        <taxon>Parachitinimonas</taxon>
    </lineage>
</organism>
<feature type="transmembrane region" description="Helical" evidence="6">
    <location>
        <begin position="6"/>
        <end position="24"/>
    </location>
</feature>